<dbReference type="OrthoDB" id="272687at2759"/>
<evidence type="ECO:0000256" key="7">
    <source>
        <dbReference type="ARBA" id="ARBA00023069"/>
    </source>
</evidence>
<dbReference type="PANTHER" id="PTHR21532">
    <property type="entry name" value="PHOSPHODIESTERASE HL"/>
    <property type="match status" value="1"/>
</dbReference>
<dbReference type="Pfam" id="PF11527">
    <property type="entry name" value="ARL2_Bind_BART"/>
    <property type="match status" value="1"/>
</dbReference>
<comment type="similarity">
    <text evidence="3">Belongs to the CFAP36 family.</text>
</comment>
<comment type="subcellular location">
    <subcellularLocation>
        <location evidence="1">Cell projection</location>
        <location evidence="1">Cilium</location>
    </subcellularLocation>
    <subcellularLocation>
        <location evidence="2">Cytoplasm</location>
    </subcellularLocation>
</comment>
<evidence type="ECO:0000313" key="12">
    <source>
        <dbReference type="Proteomes" id="UP000244005"/>
    </source>
</evidence>
<reference evidence="12" key="1">
    <citation type="journal article" date="2017" name="Cell">
        <title>Insights into land plant evolution garnered from the Marchantia polymorpha genome.</title>
        <authorList>
            <person name="Bowman J.L."/>
            <person name="Kohchi T."/>
            <person name="Yamato K.T."/>
            <person name="Jenkins J."/>
            <person name="Shu S."/>
            <person name="Ishizaki K."/>
            <person name="Yamaoka S."/>
            <person name="Nishihama R."/>
            <person name="Nakamura Y."/>
            <person name="Berger F."/>
            <person name="Adam C."/>
            <person name="Aki S.S."/>
            <person name="Althoff F."/>
            <person name="Araki T."/>
            <person name="Arteaga-Vazquez M.A."/>
            <person name="Balasubrmanian S."/>
            <person name="Barry K."/>
            <person name="Bauer D."/>
            <person name="Boehm C.R."/>
            <person name="Briginshaw L."/>
            <person name="Caballero-Perez J."/>
            <person name="Catarino B."/>
            <person name="Chen F."/>
            <person name="Chiyoda S."/>
            <person name="Chovatia M."/>
            <person name="Davies K.M."/>
            <person name="Delmans M."/>
            <person name="Demura T."/>
            <person name="Dierschke T."/>
            <person name="Dolan L."/>
            <person name="Dorantes-Acosta A.E."/>
            <person name="Eklund D.M."/>
            <person name="Florent S.N."/>
            <person name="Flores-Sandoval E."/>
            <person name="Fujiyama A."/>
            <person name="Fukuzawa H."/>
            <person name="Galik B."/>
            <person name="Grimanelli D."/>
            <person name="Grimwood J."/>
            <person name="Grossniklaus U."/>
            <person name="Hamada T."/>
            <person name="Haseloff J."/>
            <person name="Hetherington A.J."/>
            <person name="Higo A."/>
            <person name="Hirakawa Y."/>
            <person name="Hundley H.N."/>
            <person name="Ikeda Y."/>
            <person name="Inoue K."/>
            <person name="Inoue S.I."/>
            <person name="Ishida S."/>
            <person name="Jia Q."/>
            <person name="Kakita M."/>
            <person name="Kanazawa T."/>
            <person name="Kawai Y."/>
            <person name="Kawashima T."/>
            <person name="Kennedy M."/>
            <person name="Kinose K."/>
            <person name="Kinoshita T."/>
            <person name="Kohara Y."/>
            <person name="Koide E."/>
            <person name="Komatsu K."/>
            <person name="Kopischke S."/>
            <person name="Kubo M."/>
            <person name="Kyozuka J."/>
            <person name="Lagercrantz U."/>
            <person name="Lin S.S."/>
            <person name="Lindquist E."/>
            <person name="Lipzen A.M."/>
            <person name="Lu C.W."/>
            <person name="De Luna E."/>
            <person name="Martienssen R.A."/>
            <person name="Minamino N."/>
            <person name="Mizutani M."/>
            <person name="Mizutani M."/>
            <person name="Mochizuki N."/>
            <person name="Monte I."/>
            <person name="Mosher R."/>
            <person name="Nagasaki H."/>
            <person name="Nakagami H."/>
            <person name="Naramoto S."/>
            <person name="Nishitani K."/>
            <person name="Ohtani M."/>
            <person name="Okamoto T."/>
            <person name="Okumura M."/>
            <person name="Phillips J."/>
            <person name="Pollak B."/>
            <person name="Reinders A."/>
            <person name="Rovekamp M."/>
            <person name="Sano R."/>
            <person name="Sawa S."/>
            <person name="Schmid M.W."/>
            <person name="Shirakawa M."/>
            <person name="Solano R."/>
            <person name="Spunde A."/>
            <person name="Suetsugu N."/>
            <person name="Sugano S."/>
            <person name="Sugiyama A."/>
            <person name="Sun R."/>
            <person name="Suzuki Y."/>
            <person name="Takenaka M."/>
            <person name="Takezawa D."/>
            <person name="Tomogane H."/>
            <person name="Tsuzuki M."/>
            <person name="Ueda T."/>
            <person name="Umeda M."/>
            <person name="Ward J.M."/>
            <person name="Watanabe Y."/>
            <person name="Yazaki K."/>
            <person name="Yokoyama R."/>
            <person name="Yoshitake Y."/>
            <person name="Yotsui I."/>
            <person name="Zachgo S."/>
            <person name="Schmutz J."/>
        </authorList>
    </citation>
    <scope>NUCLEOTIDE SEQUENCE [LARGE SCALE GENOMIC DNA]</scope>
    <source>
        <strain evidence="12">Tak-1</strain>
    </source>
</reference>
<feature type="domain" description="BART" evidence="10">
    <location>
        <begin position="11"/>
        <end position="120"/>
    </location>
</feature>
<protein>
    <recommendedName>
        <fullName evidence="4">Cilia- and flagella-associated protein 36</fullName>
    </recommendedName>
    <alternativeName>
        <fullName evidence="9">Coiled-coil domain-containing protein 104</fullName>
    </alternativeName>
</protein>
<evidence type="ECO:0000256" key="3">
    <source>
        <dbReference type="ARBA" id="ARBA00007460"/>
    </source>
</evidence>
<accession>A0A2R6W4C7</accession>
<keyword evidence="12" id="KW-1185">Reference proteome</keyword>
<keyword evidence="6" id="KW-0175">Coiled coil</keyword>
<proteinExistence type="inferred from homology"/>
<evidence type="ECO:0000256" key="2">
    <source>
        <dbReference type="ARBA" id="ARBA00004496"/>
    </source>
</evidence>
<dbReference type="GO" id="GO:0097546">
    <property type="term" value="C:ciliary base"/>
    <property type="evidence" value="ECO:0000318"/>
    <property type="project" value="GO_Central"/>
</dbReference>
<gene>
    <name evidence="11" type="ORF">MARPO_0156s0016</name>
</gene>
<keyword evidence="5" id="KW-0963">Cytoplasm</keyword>
<dbReference type="Gramene" id="Mp7g09670.1">
    <property type="protein sequence ID" value="Mp7g09670.1.cds"/>
    <property type="gene ID" value="Mp7g09670"/>
</dbReference>
<evidence type="ECO:0000256" key="9">
    <source>
        <dbReference type="ARBA" id="ARBA00031593"/>
    </source>
</evidence>
<dbReference type="Proteomes" id="UP000244005">
    <property type="component" value="Unassembled WGS sequence"/>
</dbReference>
<keyword evidence="7" id="KW-0969">Cilium</keyword>
<sequence>MNLDCAEMSMDWMSDAVSRFIQSPSYLQPLLEFIDENCSVFEDKEANKLEYTIHGTFKQLVDGLISDYLASLDVPVHEFVQNLARHINEEAYDTLVKSILTVDDFGLFKDMMLKRNSQLDDEDCIYEPMDLELLEGLNITRVNDLDEVIELCYRPLELQKEQVDKKAALQQNPFMLSLTKEEKDIPKIEKAPKAEHAKVAACYNSPKAEASIVAYNHGIRAEFPPAAEQSPNVSPLVSTKPHINDVGDFTIEPQPRYQLDQNSEGASVTKRRDQVVRHHICSQKKVDREKKPRATDYLENRRNNPYLQQYLKRESFAKPTNPQDAEAVKRRETLMKELAMKLKDELVTKEIETADRNFYTWGT</sequence>
<evidence type="ECO:0000259" key="10">
    <source>
        <dbReference type="Pfam" id="PF11527"/>
    </source>
</evidence>
<name>A0A2R6W4C7_MARPO</name>
<dbReference type="AlphaFoldDB" id="A0A2R6W4C7"/>
<dbReference type="GO" id="GO:0005930">
    <property type="term" value="C:axoneme"/>
    <property type="evidence" value="ECO:0000318"/>
    <property type="project" value="GO_Central"/>
</dbReference>
<evidence type="ECO:0000256" key="1">
    <source>
        <dbReference type="ARBA" id="ARBA00004138"/>
    </source>
</evidence>
<evidence type="ECO:0000313" key="11">
    <source>
        <dbReference type="EMBL" id="PTQ28717.1"/>
    </source>
</evidence>
<dbReference type="InterPro" id="IPR023379">
    <property type="entry name" value="BART_dom"/>
</dbReference>
<evidence type="ECO:0000256" key="6">
    <source>
        <dbReference type="ARBA" id="ARBA00023054"/>
    </source>
</evidence>
<evidence type="ECO:0000256" key="4">
    <source>
        <dbReference type="ARBA" id="ARBA00021815"/>
    </source>
</evidence>
<organism evidence="11 12">
    <name type="scientific">Marchantia polymorpha</name>
    <name type="common">Common liverwort</name>
    <name type="synonym">Marchantia aquatica</name>
    <dbReference type="NCBI Taxonomy" id="3197"/>
    <lineage>
        <taxon>Eukaryota</taxon>
        <taxon>Viridiplantae</taxon>
        <taxon>Streptophyta</taxon>
        <taxon>Embryophyta</taxon>
        <taxon>Marchantiophyta</taxon>
        <taxon>Marchantiopsida</taxon>
        <taxon>Marchantiidae</taxon>
        <taxon>Marchantiales</taxon>
        <taxon>Marchantiaceae</taxon>
        <taxon>Marchantia</taxon>
    </lineage>
</organism>
<dbReference type="EMBL" id="KZ772826">
    <property type="protein sequence ID" value="PTQ28717.1"/>
    <property type="molecule type" value="Genomic_DNA"/>
</dbReference>
<dbReference type="InterPro" id="IPR038888">
    <property type="entry name" value="CFAP36"/>
</dbReference>
<keyword evidence="8" id="KW-0966">Cell projection</keyword>
<dbReference type="PANTHER" id="PTHR21532:SF0">
    <property type="entry name" value="CILIA- AND FLAGELLA-ASSOCIATED PROTEIN 36"/>
    <property type="match status" value="1"/>
</dbReference>
<evidence type="ECO:0000256" key="8">
    <source>
        <dbReference type="ARBA" id="ARBA00023273"/>
    </source>
</evidence>
<dbReference type="Gene3D" id="1.20.1520.10">
    <property type="entry name" value="ADP-ribosylation factor-like 2-binding protein, domain"/>
    <property type="match status" value="1"/>
</dbReference>
<evidence type="ECO:0000256" key="5">
    <source>
        <dbReference type="ARBA" id="ARBA00022490"/>
    </source>
</evidence>
<dbReference type="InterPro" id="IPR042541">
    <property type="entry name" value="BART_sf"/>
</dbReference>